<proteinExistence type="predicted"/>
<feature type="signal peptide" evidence="1">
    <location>
        <begin position="1"/>
        <end position="23"/>
    </location>
</feature>
<feature type="chain" id="PRO_5001998975" description="Secretion system C-terminal sorting domain-containing protein" evidence="1">
    <location>
        <begin position="24"/>
        <end position="711"/>
    </location>
</feature>
<evidence type="ECO:0008006" key="4">
    <source>
        <dbReference type="Google" id="ProtNLM"/>
    </source>
</evidence>
<reference evidence="2 3" key="1">
    <citation type="submission" date="2014-08" db="EMBL/GenBank/DDBJ databases">
        <title>Porphyromonas gingivicanis strain:COT-022_OH1391 Genome sequencing.</title>
        <authorList>
            <person name="Wallis C."/>
            <person name="Deusch O."/>
            <person name="O'Flynn C."/>
            <person name="Davis I."/>
            <person name="Jospin G."/>
            <person name="Darling A.E."/>
            <person name="Coil D.A."/>
            <person name="Alexiev A."/>
            <person name="Horsfall A."/>
            <person name="Kirkwood N."/>
            <person name="Harris S."/>
            <person name="Eisen J.A."/>
        </authorList>
    </citation>
    <scope>NUCLEOTIDE SEQUENCE [LARGE SCALE GENOMIC DNA]</scope>
    <source>
        <strain evidence="3">COT-022 OH1391</strain>
    </source>
</reference>
<name>A0A0A2G358_9PORP</name>
<dbReference type="AlphaFoldDB" id="A0A0A2G358"/>
<evidence type="ECO:0000256" key="1">
    <source>
        <dbReference type="SAM" id="SignalP"/>
    </source>
</evidence>
<evidence type="ECO:0000313" key="3">
    <source>
        <dbReference type="Proteomes" id="UP000030134"/>
    </source>
</evidence>
<dbReference type="OrthoDB" id="1015937at2"/>
<keyword evidence="3" id="KW-1185">Reference proteome</keyword>
<organism evidence="2 3">
    <name type="scientific">Porphyromonas gingivicanis</name>
    <dbReference type="NCBI Taxonomy" id="266762"/>
    <lineage>
        <taxon>Bacteria</taxon>
        <taxon>Pseudomonadati</taxon>
        <taxon>Bacteroidota</taxon>
        <taxon>Bacteroidia</taxon>
        <taxon>Bacteroidales</taxon>
        <taxon>Porphyromonadaceae</taxon>
        <taxon>Porphyromonas</taxon>
    </lineage>
</organism>
<evidence type="ECO:0000313" key="2">
    <source>
        <dbReference type="EMBL" id="KGN97733.1"/>
    </source>
</evidence>
<dbReference type="STRING" id="266762.HQ36_05545"/>
<sequence>MKKKILISILSLFGVLTYTSTQAQQIVDYSSMEPTKGKEFQSEWSLMPQQGYTRQEFSDCTVYSLQREPLRADLKMVNITLEYKAIKDGKGTSVYAFNKELGGIKLSENPQSNTIQVQIPEGTYDFQATFSKRPTGTYLLYKENVTVQEGMTLVFDQAECTHQVVIRNFDENNTELTLDIHNGSQVEEGNAKEYRSYTFILLKDYGIMHTMIGGEYRIKGYHQLLHINPVSERISFGHVCSMKTKETNKRYILRYDGVLNQSLELSNNHQDLKLYRQAFAAAPEISDNATRVFGFQIHCAGYGAYAIRAKVFNPSHVLEDGINELYIDLPERPETNFVGMVSPLCGDFRKKNNAGKYEYKFTIGTPVLGNSKEGLKFINFGYDSLGDLLVPIGGGKSMIYPGHPIFTFTDKDTVNFIQGNNTPILALKMKDYDGKSSKVRTFLGRYGEIREAVLQTCKEEHKQEGAFMKHTYTADNIQVDDLRGKNITQLLCQTSGEDITAPAIQMLRFVNGKQQVTDRFGTPADGTLQFSAGDFIYHHDATNREKRYFNCKKTTVEVQYAEHGSENWKALPVQEVPENYRMPGFGYFYQGSLAPVSKLETQWYDLTIILTDESGNKHTQTISPAFKIDKSLTGIEPLLPANESANFRLEEGILEVVNMEHPRINLYALDGTLLLQSVGKQVSTAGLAQGVYIVQAEEGGRTLSGKISITQ</sequence>
<keyword evidence="1" id="KW-0732">Signal</keyword>
<dbReference type="Proteomes" id="UP000030134">
    <property type="component" value="Unassembled WGS sequence"/>
</dbReference>
<dbReference type="RefSeq" id="WP_036884254.1">
    <property type="nucleotide sequence ID" value="NZ_JQZW01000009.1"/>
</dbReference>
<dbReference type="EMBL" id="JQZW01000009">
    <property type="protein sequence ID" value="KGN97733.1"/>
    <property type="molecule type" value="Genomic_DNA"/>
</dbReference>
<protein>
    <recommendedName>
        <fullName evidence="4">Secretion system C-terminal sorting domain-containing protein</fullName>
    </recommendedName>
</protein>
<accession>A0A0A2G358</accession>
<gene>
    <name evidence="2" type="ORF">HQ36_05545</name>
</gene>
<comment type="caution">
    <text evidence="2">The sequence shown here is derived from an EMBL/GenBank/DDBJ whole genome shotgun (WGS) entry which is preliminary data.</text>
</comment>